<name>A0A2P2E546_9LEPT</name>
<dbReference type="EMBL" id="BFBB01000009">
    <property type="protein sequence ID" value="GBF52015.1"/>
    <property type="molecule type" value="Genomic_DNA"/>
</dbReference>
<dbReference type="AlphaFoldDB" id="A0A2P2E546"/>
<evidence type="ECO:0000313" key="2">
    <source>
        <dbReference type="Proteomes" id="UP000245133"/>
    </source>
</evidence>
<keyword evidence="2" id="KW-1185">Reference proteome</keyword>
<accession>A0A2P2E546</accession>
<gene>
    <name evidence="1" type="ORF">LPTSP4_35530</name>
</gene>
<proteinExistence type="predicted"/>
<dbReference type="Proteomes" id="UP000245133">
    <property type="component" value="Unassembled WGS sequence"/>
</dbReference>
<evidence type="ECO:0000313" key="1">
    <source>
        <dbReference type="EMBL" id="GBF52015.1"/>
    </source>
</evidence>
<reference evidence="1 2" key="1">
    <citation type="submission" date="2018-02" db="EMBL/GenBank/DDBJ databases">
        <title>Novel Leptospira species isolated from soil and water in Japan.</title>
        <authorList>
            <person name="Nakao R."/>
            <person name="Masuzawa T."/>
        </authorList>
    </citation>
    <scope>NUCLEOTIDE SEQUENCE [LARGE SCALE GENOMIC DNA]</scope>
    <source>
        <strain evidence="1 2">YH101</strain>
    </source>
</reference>
<organism evidence="1 2">
    <name type="scientific">Leptospira ryugenii</name>
    <dbReference type="NCBI Taxonomy" id="1917863"/>
    <lineage>
        <taxon>Bacteria</taxon>
        <taxon>Pseudomonadati</taxon>
        <taxon>Spirochaetota</taxon>
        <taxon>Spirochaetia</taxon>
        <taxon>Leptospirales</taxon>
        <taxon>Leptospiraceae</taxon>
        <taxon>Leptospira</taxon>
    </lineage>
</organism>
<sequence length="75" mass="8530">MGSKIEPKVDIRFHLRAIQPSNASVKRIKKSRGKAKDQLRASKKYKVSGMNKILSRVNRFGGEKIVCKITEYVVI</sequence>
<protein>
    <submittedName>
        <fullName evidence="1">Uncharacterized protein</fullName>
    </submittedName>
</protein>
<comment type="caution">
    <text evidence="1">The sequence shown here is derived from an EMBL/GenBank/DDBJ whole genome shotgun (WGS) entry which is preliminary data.</text>
</comment>